<evidence type="ECO:0000313" key="3">
    <source>
        <dbReference type="EMBL" id="PKA46390.1"/>
    </source>
</evidence>
<evidence type="ECO:0000313" key="4">
    <source>
        <dbReference type="Proteomes" id="UP000236161"/>
    </source>
</evidence>
<accession>A0A2H9ZSX7</accession>
<gene>
    <name evidence="2" type="ORF">AXF42_Ash020279</name>
    <name evidence="3" type="ORF">AXF42_Ash020281</name>
</gene>
<keyword evidence="4" id="KW-1185">Reference proteome</keyword>
<dbReference type="Proteomes" id="UP000236161">
    <property type="component" value="Unassembled WGS sequence"/>
</dbReference>
<name>A0A2H9ZSX7_9ASPA</name>
<feature type="region of interest" description="Disordered" evidence="1">
    <location>
        <begin position="61"/>
        <end position="99"/>
    </location>
</feature>
<sequence>MQGDDLASASVSLFSWHYAKKSQLDIFTPRHRRDGLRSMLTKARAKNAGLVYHRSYDANNIPKSADSCRSERTTKLAEMKDWPASSKQRAPGGRGRPAE</sequence>
<dbReference type="AlphaFoldDB" id="A0A2H9ZSX7"/>
<feature type="compositionally biased region" description="Basic and acidic residues" evidence="1">
    <location>
        <begin position="66"/>
        <end position="81"/>
    </location>
</feature>
<dbReference type="EMBL" id="KZ454165">
    <property type="protein sequence ID" value="PKA46390.1"/>
    <property type="molecule type" value="Genomic_DNA"/>
</dbReference>
<reference evidence="2 4" key="1">
    <citation type="journal article" date="2017" name="Nature">
        <title>The Apostasia genome and the evolution of orchids.</title>
        <authorList>
            <person name="Zhang G.Q."/>
            <person name="Liu K.W."/>
            <person name="Li Z."/>
            <person name="Lohaus R."/>
            <person name="Hsiao Y.Y."/>
            <person name="Niu S.C."/>
            <person name="Wang J.Y."/>
            <person name="Lin Y.C."/>
            <person name="Xu Q."/>
            <person name="Chen L.J."/>
            <person name="Yoshida K."/>
            <person name="Fujiwara S."/>
            <person name="Wang Z.W."/>
            <person name="Zhang Y.Q."/>
            <person name="Mitsuda N."/>
            <person name="Wang M."/>
            <person name="Liu G.H."/>
            <person name="Pecoraro L."/>
            <person name="Huang H.X."/>
            <person name="Xiao X.J."/>
            <person name="Lin M."/>
            <person name="Wu X.Y."/>
            <person name="Wu W.L."/>
            <person name="Chen Y.Y."/>
            <person name="Chang S.B."/>
            <person name="Sakamoto S."/>
            <person name="Ohme-Takagi M."/>
            <person name="Yagi M."/>
            <person name="Zeng S.J."/>
            <person name="Shen C.Y."/>
            <person name="Yeh C.M."/>
            <person name="Luo Y.B."/>
            <person name="Tsai W.C."/>
            <person name="Van de Peer Y."/>
            <person name="Liu Z.J."/>
        </authorList>
    </citation>
    <scope>NUCLEOTIDE SEQUENCE [LARGE SCALE GENOMIC DNA]</scope>
    <source>
        <strain evidence="2">ASH160606</strain>
        <strain evidence="4">cv. Shenzhen</strain>
        <tissue evidence="2">Stem</tissue>
    </source>
</reference>
<evidence type="ECO:0000313" key="2">
    <source>
        <dbReference type="EMBL" id="PKA46388.1"/>
    </source>
</evidence>
<evidence type="ECO:0000256" key="1">
    <source>
        <dbReference type="SAM" id="MobiDB-lite"/>
    </source>
</evidence>
<organism evidence="2 4">
    <name type="scientific">Apostasia shenzhenica</name>
    <dbReference type="NCBI Taxonomy" id="1088818"/>
    <lineage>
        <taxon>Eukaryota</taxon>
        <taxon>Viridiplantae</taxon>
        <taxon>Streptophyta</taxon>
        <taxon>Embryophyta</taxon>
        <taxon>Tracheophyta</taxon>
        <taxon>Spermatophyta</taxon>
        <taxon>Magnoliopsida</taxon>
        <taxon>Liliopsida</taxon>
        <taxon>Asparagales</taxon>
        <taxon>Orchidaceae</taxon>
        <taxon>Apostasioideae</taxon>
        <taxon>Apostasia</taxon>
    </lineage>
</organism>
<proteinExistence type="predicted"/>
<protein>
    <submittedName>
        <fullName evidence="2">Uncharacterized protein</fullName>
    </submittedName>
</protein>
<dbReference type="EMBL" id="KZ454165">
    <property type="protein sequence ID" value="PKA46388.1"/>
    <property type="molecule type" value="Genomic_DNA"/>
</dbReference>
<reference evidence="2" key="2">
    <citation type="submission" date="2017-10" db="EMBL/GenBank/DDBJ databases">
        <authorList>
            <person name="Banno H."/>
            <person name="Chua N.-H."/>
        </authorList>
    </citation>
    <scope>NUCLEOTIDE SEQUENCE</scope>
    <source>
        <strain evidence="2">ASH160606</strain>
        <tissue evidence="2">Stem</tissue>
    </source>
</reference>